<keyword evidence="2" id="KW-1185">Reference proteome</keyword>
<organism evidence="1 2">
    <name type="scientific">Coraliomargarita sinensis</name>
    <dbReference type="NCBI Taxonomy" id="2174842"/>
    <lineage>
        <taxon>Bacteria</taxon>
        <taxon>Pseudomonadati</taxon>
        <taxon>Verrucomicrobiota</taxon>
        <taxon>Opitutia</taxon>
        <taxon>Puniceicoccales</taxon>
        <taxon>Coraliomargaritaceae</taxon>
        <taxon>Coraliomargarita</taxon>
    </lineage>
</organism>
<reference evidence="1 2" key="1">
    <citation type="submission" date="2018-05" db="EMBL/GenBank/DDBJ databases">
        <title>Coraliomargarita sinensis sp. nov., isolated from a marine solar saltern.</title>
        <authorList>
            <person name="Zhou L.Y."/>
        </authorList>
    </citation>
    <scope>NUCLEOTIDE SEQUENCE [LARGE SCALE GENOMIC DNA]</scope>
    <source>
        <strain evidence="1 2">WN38</strain>
    </source>
</reference>
<sequence>MRRKEQHLERLMREIQKHLTGKKPKTIGAACKLVSKRLKKKPLDLGGGRSYTPSVSTLYRHYSGWRRGPQFAKLYPRYRNPKQRAKDEVVPYLLSKLLEFQRNVDAFADIEEEWASGLAIPGIGRLRDKLQADETKAFPVNLNSLTGHRFTSEELAQIQSIHRAKREIERRSARLKRSVCARLDLKDSRYCKETIAPHEA</sequence>
<accession>A0A317ZKJ9</accession>
<evidence type="ECO:0000313" key="1">
    <source>
        <dbReference type="EMBL" id="PXA04339.1"/>
    </source>
</evidence>
<evidence type="ECO:0000313" key="2">
    <source>
        <dbReference type="Proteomes" id="UP000247099"/>
    </source>
</evidence>
<protein>
    <submittedName>
        <fullName evidence="1">Uncharacterized protein</fullName>
    </submittedName>
</protein>
<gene>
    <name evidence="1" type="ORF">DDZ13_07345</name>
</gene>
<dbReference type="AlphaFoldDB" id="A0A317ZKJ9"/>
<comment type="caution">
    <text evidence="1">The sequence shown here is derived from an EMBL/GenBank/DDBJ whole genome shotgun (WGS) entry which is preliminary data.</text>
</comment>
<dbReference type="InParanoid" id="A0A317ZKJ9"/>
<name>A0A317ZKJ9_9BACT</name>
<dbReference type="Proteomes" id="UP000247099">
    <property type="component" value="Unassembled WGS sequence"/>
</dbReference>
<dbReference type="EMBL" id="QHJQ01000004">
    <property type="protein sequence ID" value="PXA04339.1"/>
    <property type="molecule type" value="Genomic_DNA"/>
</dbReference>
<proteinExistence type="predicted"/>